<evidence type="ECO:0000313" key="3">
    <source>
        <dbReference type="Proteomes" id="UP000811609"/>
    </source>
</evidence>
<dbReference type="AlphaFoldDB" id="A0A8T1N856"/>
<keyword evidence="3" id="KW-1185">Reference proteome</keyword>
<sequence>MGIFKLPRQLLNELNKQVRGFWCGQQEKEHKIHWVSWKQIIKSKKSRGLGIRDFELFNSALLAKQGWRIISSPNSLAAREGLVWRVGDGNSIEIWNDKWFPQPSTFKPQSSIRFLLSDSKVAMLIDKTTNQWNYPLIEAIFDNTEVDFVKRIPLSPYPTSDRMLWKGTSTGIFTVKSAYYWKSEMENQKQGQPSTAIKEDLPWSSIWQLSVPMATKNFLWRACLEAIPTKVKPHQRKAADEDSCPICKLHPETAIHALWECPFAQDVWSQYSKKIQKFSFPCLSFKTLLEGCLNTFEEEEMVEFALMAWKIWKRRNEVIFSNTFSHPSSIIQNVKLLIVDLNQTHQPVQKSSSLSNVHLPWEAPPQGKLKVN</sequence>
<dbReference type="PANTHER" id="PTHR33116:SF86">
    <property type="entry name" value="REVERSE TRANSCRIPTASE DOMAIN-CONTAINING PROTEIN"/>
    <property type="match status" value="1"/>
</dbReference>
<organism evidence="2 3">
    <name type="scientific">Carya illinoinensis</name>
    <name type="common">Pecan</name>
    <dbReference type="NCBI Taxonomy" id="32201"/>
    <lineage>
        <taxon>Eukaryota</taxon>
        <taxon>Viridiplantae</taxon>
        <taxon>Streptophyta</taxon>
        <taxon>Embryophyta</taxon>
        <taxon>Tracheophyta</taxon>
        <taxon>Spermatophyta</taxon>
        <taxon>Magnoliopsida</taxon>
        <taxon>eudicotyledons</taxon>
        <taxon>Gunneridae</taxon>
        <taxon>Pentapetalae</taxon>
        <taxon>rosids</taxon>
        <taxon>fabids</taxon>
        <taxon>Fagales</taxon>
        <taxon>Juglandaceae</taxon>
        <taxon>Carya</taxon>
    </lineage>
</organism>
<dbReference type="Proteomes" id="UP000811609">
    <property type="component" value="Chromosome 15"/>
</dbReference>
<dbReference type="Pfam" id="PF13966">
    <property type="entry name" value="zf-RVT"/>
    <property type="match status" value="1"/>
</dbReference>
<feature type="domain" description="Reverse transcriptase zinc-binding" evidence="1">
    <location>
        <begin position="173"/>
        <end position="268"/>
    </location>
</feature>
<evidence type="ECO:0000313" key="2">
    <source>
        <dbReference type="EMBL" id="KAG6626475.1"/>
    </source>
</evidence>
<comment type="caution">
    <text evidence="2">The sequence shown here is derived from an EMBL/GenBank/DDBJ whole genome shotgun (WGS) entry which is preliminary data.</text>
</comment>
<dbReference type="PANTHER" id="PTHR33116">
    <property type="entry name" value="REVERSE TRANSCRIPTASE ZINC-BINDING DOMAIN-CONTAINING PROTEIN-RELATED-RELATED"/>
    <property type="match status" value="1"/>
</dbReference>
<protein>
    <recommendedName>
        <fullName evidence="1">Reverse transcriptase zinc-binding domain-containing protein</fullName>
    </recommendedName>
</protein>
<proteinExistence type="predicted"/>
<dbReference type="InterPro" id="IPR026960">
    <property type="entry name" value="RVT-Znf"/>
</dbReference>
<name>A0A8T1N856_CARIL</name>
<accession>A0A8T1N856</accession>
<reference evidence="2" key="1">
    <citation type="submission" date="2020-12" db="EMBL/GenBank/DDBJ databases">
        <title>WGS assembly of Carya illinoinensis cv. Pawnee.</title>
        <authorList>
            <person name="Platts A."/>
            <person name="Shu S."/>
            <person name="Wright S."/>
            <person name="Barry K."/>
            <person name="Edger P."/>
            <person name="Pires J.C."/>
            <person name="Schmutz J."/>
        </authorList>
    </citation>
    <scope>NUCLEOTIDE SEQUENCE</scope>
    <source>
        <tissue evidence="2">Leaf</tissue>
    </source>
</reference>
<evidence type="ECO:0000259" key="1">
    <source>
        <dbReference type="Pfam" id="PF13966"/>
    </source>
</evidence>
<dbReference type="EMBL" id="CM031823">
    <property type="protein sequence ID" value="KAG6626475.1"/>
    <property type="molecule type" value="Genomic_DNA"/>
</dbReference>
<gene>
    <name evidence="2" type="ORF">CIPAW_15G051200</name>
</gene>